<dbReference type="PATRIC" id="fig|1339349.3.peg.838"/>
<dbReference type="InterPro" id="IPR014907">
    <property type="entry name" value="BT4734-like_N"/>
</dbReference>
<dbReference type="AlphaFoldDB" id="A0A078S9C0"/>
<dbReference type="RefSeq" id="WP_035446989.1">
    <property type="nucleotide sequence ID" value="NZ_JNHN01000096.1"/>
</dbReference>
<dbReference type="InterPro" id="IPR027417">
    <property type="entry name" value="P-loop_NTPase"/>
</dbReference>
<gene>
    <name evidence="4" type="ORF">M094_4033</name>
</gene>
<dbReference type="Pfam" id="PF12990">
    <property type="entry name" value="DUF3874"/>
    <property type="match status" value="1"/>
</dbReference>
<sequence length="697" mass="81217">MKITLIREERESGKEAVSTQETDMLMEKLKTENKTGYITELRSIIPHLKGTNARYEHIDRLPRLYPAVEMTRTKAGEHRIKTYNGLVLLEVNNLAGVAEAELVKQQAALLPQTFAAFCGSSGRSAKIWVRFTLPDGGLPKNEDDIALFHAHAYRLAVKCYQPLLPFPITLQAPSLLQSCRMTVDEQPYYSPTAVAFCLEQPCALPSEDNYRQRKQQESNPLLRMTPGYEVADTCNLLFEAALDRAFRDLDNWRRGDDLRPLLSRLAEHCFKAGIPEEEAVRQTLMHYYREADEPLVRLTLHNLYGELKGFGTRSSLNKDQETAFRLEEFMKRRYEFRYNTVLGDLEYRQRDSIHFYFQPADQRVRSSIAMKALKEGVRVWDRDITRFLSSDYVPLYNPIEEYLYNTGRWDGKDRIRALADLVPCHNPHWRELFYRWFLGMVAHWRGIDKQHGNNTSPLLVGPQGYRKSTFCRILLPPELRFGYTDSIDFKSKQEAERSLGRFFLINIDEFDQINANQQGFLKHLLQKPVANLRKPYGTTIQEMRRYASFIGTSNLKDLLTDPSGSRRFICIEVTGPIQTNVTINYHQLYAQAMHDIMKGERYWLDDTDEAIVKEYNREFERVDPLEELFLCHFRGAEESEEGEWLTAMQIFNDLQQKTRDKLAINRIAAFGRTLRKLDILNKKSNRGTLYHLVRIEE</sequence>
<reference evidence="4 5" key="1">
    <citation type="submission" date="2014-04" db="EMBL/GenBank/DDBJ databases">
        <authorList>
            <person name="Sears C."/>
            <person name="Carroll K."/>
            <person name="Sack B.R."/>
            <person name="Qadri F."/>
            <person name="Myers L.L."/>
            <person name="Chung G.-T."/>
            <person name="Escheverria P."/>
            <person name="Fraser C.M."/>
            <person name="Sadzewicz L."/>
            <person name="Shefchek K.A."/>
            <person name="Tallon L."/>
            <person name="Das S.P."/>
            <person name="Daugherty S."/>
            <person name="Mongodin E.F."/>
        </authorList>
    </citation>
    <scope>NUCLEOTIDE SEQUENCE [LARGE SCALE GENOMIC DNA]</scope>
    <source>
        <strain evidence="4 5">3978 T3 ii</strain>
    </source>
</reference>
<evidence type="ECO:0000259" key="1">
    <source>
        <dbReference type="Pfam" id="PF05272"/>
    </source>
</evidence>
<evidence type="ECO:0000259" key="2">
    <source>
        <dbReference type="Pfam" id="PF08800"/>
    </source>
</evidence>
<dbReference type="Pfam" id="PF08800">
    <property type="entry name" value="BT4734-like_N"/>
    <property type="match status" value="1"/>
</dbReference>
<name>A0A078S9C0_BACUN</name>
<organism evidence="4 5">
    <name type="scientific">Bacteroides uniformis str. 3978 T3 ii</name>
    <dbReference type="NCBI Taxonomy" id="1339349"/>
    <lineage>
        <taxon>Bacteria</taxon>
        <taxon>Pseudomonadati</taxon>
        <taxon>Bacteroidota</taxon>
        <taxon>Bacteroidia</taxon>
        <taxon>Bacteroidales</taxon>
        <taxon>Bacteroidaceae</taxon>
        <taxon>Bacteroides</taxon>
    </lineage>
</organism>
<comment type="caution">
    <text evidence="4">The sequence shown here is derived from an EMBL/GenBank/DDBJ whole genome shotgun (WGS) entry which is preliminary data.</text>
</comment>
<dbReference type="EMBL" id="JNHN01000096">
    <property type="protein sequence ID" value="KDS56741.1"/>
    <property type="molecule type" value="Genomic_DNA"/>
</dbReference>
<dbReference type="PANTHER" id="PTHR34985:SF1">
    <property type="entry name" value="SLR0554 PROTEIN"/>
    <property type="match status" value="1"/>
</dbReference>
<dbReference type="PANTHER" id="PTHR34985">
    <property type="entry name" value="SLR0554 PROTEIN"/>
    <property type="match status" value="1"/>
</dbReference>
<proteinExistence type="predicted"/>
<evidence type="ECO:0000313" key="5">
    <source>
        <dbReference type="Proteomes" id="UP000028013"/>
    </source>
</evidence>
<feature type="domain" description="DUF3874" evidence="3">
    <location>
        <begin position="624"/>
        <end position="691"/>
    </location>
</feature>
<feature type="domain" description="Virulence-associated protein E-like" evidence="1">
    <location>
        <begin position="408"/>
        <end position="620"/>
    </location>
</feature>
<evidence type="ECO:0000313" key="4">
    <source>
        <dbReference type="EMBL" id="KDS56741.1"/>
    </source>
</evidence>
<evidence type="ECO:0008006" key="6">
    <source>
        <dbReference type="Google" id="ProtNLM"/>
    </source>
</evidence>
<dbReference type="InterPro" id="IPR024450">
    <property type="entry name" value="DUF3874"/>
</dbReference>
<accession>A0A078S9C0</accession>
<feature type="domain" description="BT4734-like N-terminal" evidence="2">
    <location>
        <begin position="57"/>
        <end position="189"/>
    </location>
</feature>
<dbReference type="InterPro" id="IPR007936">
    <property type="entry name" value="VapE-like_dom"/>
</dbReference>
<dbReference type="SUPFAM" id="SSF52540">
    <property type="entry name" value="P-loop containing nucleoside triphosphate hydrolases"/>
    <property type="match status" value="1"/>
</dbReference>
<protein>
    <recommendedName>
        <fullName evidence="6">Helicase</fullName>
    </recommendedName>
</protein>
<dbReference type="Pfam" id="PF05272">
    <property type="entry name" value="VapE-like_dom"/>
    <property type="match status" value="1"/>
</dbReference>
<dbReference type="Proteomes" id="UP000028013">
    <property type="component" value="Unassembled WGS sequence"/>
</dbReference>
<evidence type="ECO:0000259" key="3">
    <source>
        <dbReference type="Pfam" id="PF12990"/>
    </source>
</evidence>